<accession>A0A7G9SQZ5</accession>
<dbReference type="Proteomes" id="UP000515804">
    <property type="component" value="Chromosome"/>
</dbReference>
<evidence type="ECO:0000256" key="1">
    <source>
        <dbReference type="SAM" id="Phobius"/>
    </source>
</evidence>
<sequence>MTEFLQTALTFPTLLYSILLAFCTIYWLLAATGLVDMEAIDGLLSGDGGGDSHHHATDSAGLLARLGLGGVPIMIVLTVLAFFGWMITYFMQLLALQHLPAPLRLLGGIATLVGALIPGVFVTSLLLRPVRKLMVKLRPPVAPSILGRVGTVISPEVDGKQGRAEFADGGAGLILQVRITPPGRFVRGDRVVLLEHDATANTYLVISESQFNAH</sequence>
<keyword evidence="1" id="KW-0812">Transmembrane</keyword>
<feature type="transmembrane region" description="Helical" evidence="1">
    <location>
        <begin position="62"/>
        <end position="85"/>
    </location>
</feature>
<feature type="transmembrane region" description="Helical" evidence="1">
    <location>
        <begin position="105"/>
        <end position="127"/>
    </location>
</feature>
<feature type="transmembrane region" description="Helical" evidence="1">
    <location>
        <begin position="14"/>
        <end position="35"/>
    </location>
</feature>
<dbReference type="AlphaFoldDB" id="A0A7G9SQZ5"/>
<keyword evidence="1" id="KW-1133">Transmembrane helix</keyword>
<dbReference type="KEGG" id="tcn:H9L16_01080"/>
<proteinExistence type="predicted"/>
<protein>
    <submittedName>
        <fullName evidence="2">DUF1449 family protein</fullName>
    </submittedName>
</protein>
<keyword evidence="1" id="KW-0472">Membrane</keyword>
<dbReference type="EMBL" id="CP060719">
    <property type="protein sequence ID" value="QNN70270.1"/>
    <property type="molecule type" value="Genomic_DNA"/>
</dbReference>
<evidence type="ECO:0000313" key="2">
    <source>
        <dbReference type="EMBL" id="QNN70270.1"/>
    </source>
</evidence>
<evidence type="ECO:0000313" key="3">
    <source>
        <dbReference type="Proteomes" id="UP000515804"/>
    </source>
</evidence>
<organism evidence="2 3">
    <name type="scientific">Thermomonas carbonis</name>
    <dbReference type="NCBI Taxonomy" id="1463158"/>
    <lineage>
        <taxon>Bacteria</taxon>
        <taxon>Pseudomonadati</taxon>
        <taxon>Pseudomonadota</taxon>
        <taxon>Gammaproteobacteria</taxon>
        <taxon>Lysobacterales</taxon>
        <taxon>Lysobacteraceae</taxon>
        <taxon>Thermomonas</taxon>
    </lineage>
</organism>
<reference evidence="2 3" key="1">
    <citation type="submission" date="2020-08" db="EMBL/GenBank/DDBJ databases">
        <title>Genome sequence of Thermomonas carbonis KCTC 42013T.</title>
        <authorList>
            <person name="Hyun D.-W."/>
            <person name="Bae J.-W."/>
        </authorList>
    </citation>
    <scope>NUCLEOTIDE SEQUENCE [LARGE SCALE GENOMIC DNA]</scope>
    <source>
        <strain evidence="2 3">KCTC 42013</strain>
    </source>
</reference>
<gene>
    <name evidence="2" type="ORF">H9L16_01080</name>
</gene>
<name>A0A7G9SQZ5_9GAMM</name>
<keyword evidence="3" id="KW-1185">Reference proteome</keyword>
<dbReference type="RefSeq" id="WP_187552786.1">
    <property type="nucleotide sequence ID" value="NZ_BMZL01000001.1"/>
</dbReference>